<dbReference type="AlphaFoldDB" id="A0A0L9TBN2"/>
<name>A0A0L9TBN2_PHAAN</name>
<dbReference type="Proteomes" id="UP000743370">
    <property type="component" value="Unassembled WGS sequence"/>
</dbReference>
<dbReference type="InterPro" id="IPR010264">
    <property type="entry name" value="Self-incomp_S1"/>
</dbReference>
<dbReference type="EMBL" id="KQ258401">
    <property type="protein sequence ID" value="KOM27958.1"/>
    <property type="molecule type" value="Genomic_DNA"/>
</dbReference>
<sequence length="149" mass="16916">MKVDDHQRLRKGGTMAMFGKSVSFLWVLIIVLSSANNCMVSALVLIEVTNRLDNGSLDLTVACPNIENKSYLLHGGQFHQWINNADSSPSGGPFFKCSFQWKGASHMFNMYNPSRDFDCEECHWYIKETGPCRVYNRPNKPTICSNWDS</sequence>
<dbReference type="Pfam" id="PF05938">
    <property type="entry name" value="Self-incomp_S1"/>
    <property type="match status" value="1"/>
</dbReference>
<evidence type="ECO:0000313" key="7">
    <source>
        <dbReference type="EMBL" id="KOM27958.1"/>
    </source>
</evidence>
<dbReference type="OMA" id="CEECHWY"/>
<comment type="similarity">
    <text evidence="2">Belongs to the plant self-incompatibility (S1) protein family.</text>
</comment>
<evidence type="ECO:0000313" key="9">
    <source>
        <dbReference type="Proteomes" id="UP000743370"/>
    </source>
</evidence>
<dbReference type="GO" id="GO:0005576">
    <property type="term" value="C:extracellular region"/>
    <property type="evidence" value="ECO:0007669"/>
    <property type="project" value="UniProtKB-SubCell"/>
</dbReference>
<keyword evidence="3" id="KW-0713">Self-incompatibility</keyword>
<dbReference type="GO" id="GO:0060320">
    <property type="term" value="P:rejection of self pollen"/>
    <property type="evidence" value="ECO:0007669"/>
    <property type="project" value="UniProtKB-KW"/>
</dbReference>
<accession>A0A0L9TBN2</accession>
<evidence type="ECO:0000256" key="2">
    <source>
        <dbReference type="ARBA" id="ARBA00005581"/>
    </source>
</evidence>
<reference evidence="6 9" key="3">
    <citation type="submission" date="2020-05" db="EMBL/GenBank/DDBJ databases">
        <title>Vigna angularis (adzuki bean) Var. LongXiaoDou No. 4 denovo assembly.</title>
        <authorList>
            <person name="Xiang H."/>
        </authorList>
    </citation>
    <scope>NUCLEOTIDE SEQUENCE [LARGE SCALE GENOMIC DNA]</scope>
    <source>
        <tissue evidence="6">Leaf</tissue>
    </source>
</reference>
<organism evidence="7 8">
    <name type="scientific">Phaseolus angularis</name>
    <name type="common">Azuki bean</name>
    <name type="synonym">Vigna angularis</name>
    <dbReference type="NCBI Taxonomy" id="3914"/>
    <lineage>
        <taxon>Eukaryota</taxon>
        <taxon>Viridiplantae</taxon>
        <taxon>Streptophyta</taxon>
        <taxon>Embryophyta</taxon>
        <taxon>Tracheophyta</taxon>
        <taxon>Spermatophyta</taxon>
        <taxon>Magnoliopsida</taxon>
        <taxon>eudicotyledons</taxon>
        <taxon>Gunneridae</taxon>
        <taxon>Pentapetalae</taxon>
        <taxon>rosids</taxon>
        <taxon>fabids</taxon>
        <taxon>Fabales</taxon>
        <taxon>Fabaceae</taxon>
        <taxon>Papilionoideae</taxon>
        <taxon>50 kb inversion clade</taxon>
        <taxon>NPAAA clade</taxon>
        <taxon>indigoferoid/millettioid clade</taxon>
        <taxon>Phaseoleae</taxon>
        <taxon>Vigna</taxon>
    </lineage>
</organism>
<dbReference type="Gramene" id="KOM27958">
    <property type="protein sequence ID" value="KOM27958"/>
    <property type="gene ID" value="LR48_Vigan470s001100"/>
</dbReference>
<dbReference type="OrthoDB" id="1741532at2759"/>
<keyword evidence="4" id="KW-0964">Secreted</keyword>
<evidence type="ECO:0000256" key="3">
    <source>
        <dbReference type="ARBA" id="ARBA00022471"/>
    </source>
</evidence>
<evidence type="ECO:0000256" key="1">
    <source>
        <dbReference type="ARBA" id="ARBA00004613"/>
    </source>
</evidence>
<evidence type="ECO:0000313" key="6">
    <source>
        <dbReference type="EMBL" id="KAG2404330.1"/>
    </source>
</evidence>
<evidence type="ECO:0000256" key="4">
    <source>
        <dbReference type="ARBA" id="ARBA00022525"/>
    </source>
</evidence>
<proteinExistence type="inferred from homology"/>
<gene>
    <name evidence="6" type="ORF">HKW66_Vig0112520</name>
    <name evidence="7" type="ORF">LR48_Vigan470s001100</name>
</gene>
<dbReference type="EMBL" id="JABFOF010000002">
    <property type="protein sequence ID" value="KAG2404330.1"/>
    <property type="molecule type" value="Genomic_DNA"/>
</dbReference>
<reference evidence="7" key="2">
    <citation type="submission" date="2015-02" db="EMBL/GenBank/DDBJ databases">
        <authorList>
            <person name="Chooi Y.-H."/>
        </authorList>
    </citation>
    <scope>NUCLEOTIDE SEQUENCE</scope>
    <source>
        <tissue evidence="7">Seedling</tissue>
    </source>
</reference>
<protein>
    <submittedName>
        <fullName evidence="7">Uncharacterized protein</fullName>
    </submittedName>
</protein>
<evidence type="ECO:0000256" key="5">
    <source>
        <dbReference type="ARBA" id="ARBA00022729"/>
    </source>
</evidence>
<reference evidence="8" key="1">
    <citation type="journal article" date="2015" name="Proc. Natl. Acad. Sci. U.S.A.">
        <title>Genome sequencing of adzuki bean (Vigna angularis) provides insight into high starch and low fat accumulation and domestication.</title>
        <authorList>
            <person name="Yang K."/>
            <person name="Tian Z."/>
            <person name="Chen C."/>
            <person name="Luo L."/>
            <person name="Zhao B."/>
            <person name="Wang Z."/>
            <person name="Yu L."/>
            <person name="Li Y."/>
            <person name="Sun Y."/>
            <person name="Li W."/>
            <person name="Chen Y."/>
            <person name="Li Y."/>
            <person name="Zhang Y."/>
            <person name="Ai D."/>
            <person name="Zhao J."/>
            <person name="Shang C."/>
            <person name="Ma Y."/>
            <person name="Wu B."/>
            <person name="Wang M."/>
            <person name="Gao L."/>
            <person name="Sun D."/>
            <person name="Zhang P."/>
            <person name="Guo F."/>
            <person name="Wang W."/>
            <person name="Li Y."/>
            <person name="Wang J."/>
            <person name="Varshney R.K."/>
            <person name="Wang J."/>
            <person name="Ling H.Q."/>
            <person name="Wan P."/>
        </authorList>
    </citation>
    <scope>NUCLEOTIDE SEQUENCE</scope>
    <source>
        <strain evidence="8">cv. Jingnong 6</strain>
    </source>
</reference>
<comment type="subcellular location">
    <subcellularLocation>
        <location evidence="1">Secreted</location>
    </subcellularLocation>
</comment>
<evidence type="ECO:0000313" key="8">
    <source>
        <dbReference type="Proteomes" id="UP000053144"/>
    </source>
</evidence>
<keyword evidence="5" id="KW-0732">Signal</keyword>
<dbReference type="Proteomes" id="UP000053144">
    <property type="component" value="Unassembled WGS sequence"/>
</dbReference>
<dbReference type="KEGG" id="var:108321160"/>